<feature type="non-terminal residue" evidence="1">
    <location>
        <position position="52"/>
    </location>
</feature>
<gene>
    <name evidence="1" type="ORF">X975_21705</name>
</gene>
<evidence type="ECO:0000313" key="1">
    <source>
        <dbReference type="EMBL" id="KFM63560.1"/>
    </source>
</evidence>
<keyword evidence="2" id="KW-1185">Reference proteome</keyword>
<dbReference type="AlphaFoldDB" id="A0A087TEM1"/>
<sequence>MYSPGLLIAPSSSTISLLLVSFAFTNFASVSDADIILWIHPISIASMSTDSV</sequence>
<reference evidence="1 2" key="1">
    <citation type="submission" date="2013-11" db="EMBL/GenBank/DDBJ databases">
        <title>Genome sequencing of Stegodyphus mimosarum.</title>
        <authorList>
            <person name="Bechsgaard J."/>
        </authorList>
    </citation>
    <scope>NUCLEOTIDE SEQUENCE [LARGE SCALE GENOMIC DNA]</scope>
</reference>
<accession>A0A087TEM1</accession>
<proteinExistence type="predicted"/>
<dbReference type="EMBL" id="KK114869">
    <property type="protein sequence ID" value="KFM63560.1"/>
    <property type="molecule type" value="Genomic_DNA"/>
</dbReference>
<organism evidence="1 2">
    <name type="scientific">Stegodyphus mimosarum</name>
    <name type="common">African social velvet spider</name>
    <dbReference type="NCBI Taxonomy" id="407821"/>
    <lineage>
        <taxon>Eukaryota</taxon>
        <taxon>Metazoa</taxon>
        <taxon>Ecdysozoa</taxon>
        <taxon>Arthropoda</taxon>
        <taxon>Chelicerata</taxon>
        <taxon>Arachnida</taxon>
        <taxon>Araneae</taxon>
        <taxon>Araneomorphae</taxon>
        <taxon>Entelegynae</taxon>
        <taxon>Eresoidea</taxon>
        <taxon>Eresidae</taxon>
        <taxon>Stegodyphus</taxon>
    </lineage>
</organism>
<protein>
    <submittedName>
        <fullName evidence="1">Uncharacterized protein</fullName>
    </submittedName>
</protein>
<evidence type="ECO:0000313" key="2">
    <source>
        <dbReference type="Proteomes" id="UP000054359"/>
    </source>
</evidence>
<name>A0A087TEM1_STEMI</name>
<dbReference type="Proteomes" id="UP000054359">
    <property type="component" value="Unassembled WGS sequence"/>
</dbReference>